<evidence type="ECO:0000313" key="1">
    <source>
        <dbReference type="EMBL" id="QHT28056.1"/>
    </source>
</evidence>
<name>A0A6C0EFV5_9ZZZZ</name>
<organism evidence="1">
    <name type="scientific">viral metagenome</name>
    <dbReference type="NCBI Taxonomy" id="1070528"/>
    <lineage>
        <taxon>unclassified sequences</taxon>
        <taxon>metagenomes</taxon>
        <taxon>organismal metagenomes</taxon>
    </lineage>
</organism>
<dbReference type="EMBL" id="MN738851">
    <property type="protein sequence ID" value="QHT28056.1"/>
    <property type="molecule type" value="Genomic_DNA"/>
</dbReference>
<sequence length="32" mass="3957">MFNWHKSKYICCNRSIRSKIRRKCVLVFLNLV</sequence>
<protein>
    <submittedName>
        <fullName evidence="1">Uncharacterized protein</fullName>
    </submittedName>
</protein>
<accession>A0A6C0EFV5</accession>
<reference evidence="1" key="1">
    <citation type="journal article" date="2020" name="Nature">
        <title>Giant virus diversity and host interactions through global metagenomics.</title>
        <authorList>
            <person name="Schulz F."/>
            <person name="Roux S."/>
            <person name="Paez-Espino D."/>
            <person name="Jungbluth S."/>
            <person name="Walsh D.A."/>
            <person name="Denef V.J."/>
            <person name="McMahon K.D."/>
            <person name="Konstantinidis K.T."/>
            <person name="Eloe-Fadrosh E.A."/>
            <person name="Kyrpides N.C."/>
            <person name="Woyke T."/>
        </authorList>
    </citation>
    <scope>NUCLEOTIDE SEQUENCE</scope>
    <source>
        <strain evidence="1">GVMAG-M-3300001348-25</strain>
    </source>
</reference>
<dbReference type="AlphaFoldDB" id="A0A6C0EFV5"/>
<proteinExistence type="predicted"/>